<feature type="chain" id="PRO_5043584863" evidence="1">
    <location>
        <begin position="16"/>
        <end position="128"/>
    </location>
</feature>
<dbReference type="EMBL" id="BAABME010003264">
    <property type="protein sequence ID" value="GAA0158116.1"/>
    <property type="molecule type" value="Genomic_DNA"/>
</dbReference>
<sequence length="128" mass="14140">MIILEFLISSALLLWKDIWHLLPGFVSIDILNLECAVRPPKNSEEAILDDATIIPIKPFDLICASSTLYKKFFPVPPGPSRKNAPPVLDIALLKSISKASFCFLFSSLSAYKSSSGTGMFFYARISIV</sequence>
<comment type="caution">
    <text evidence="2">The sequence shown here is derived from an EMBL/GenBank/DDBJ whole genome shotgun (WGS) entry which is preliminary data.</text>
</comment>
<dbReference type="AlphaFoldDB" id="A0AAV3Q4G8"/>
<evidence type="ECO:0000313" key="2">
    <source>
        <dbReference type="EMBL" id="GAA0158116.1"/>
    </source>
</evidence>
<feature type="signal peptide" evidence="1">
    <location>
        <begin position="1"/>
        <end position="15"/>
    </location>
</feature>
<name>A0AAV3Q4G8_LITER</name>
<organism evidence="2 3">
    <name type="scientific">Lithospermum erythrorhizon</name>
    <name type="common">Purple gromwell</name>
    <name type="synonym">Lithospermum officinale var. erythrorhizon</name>
    <dbReference type="NCBI Taxonomy" id="34254"/>
    <lineage>
        <taxon>Eukaryota</taxon>
        <taxon>Viridiplantae</taxon>
        <taxon>Streptophyta</taxon>
        <taxon>Embryophyta</taxon>
        <taxon>Tracheophyta</taxon>
        <taxon>Spermatophyta</taxon>
        <taxon>Magnoliopsida</taxon>
        <taxon>eudicotyledons</taxon>
        <taxon>Gunneridae</taxon>
        <taxon>Pentapetalae</taxon>
        <taxon>asterids</taxon>
        <taxon>lamiids</taxon>
        <taxon>Boraginales</taxon>
        <taxon>Boraginaceae</taxon>
        <taxon>Boraginoideae</taxon>
        <taxon>Lithospermeae</taxon>
        <taxon>Lithospermum</taxon>
    </lineage>
</organism>
<evidence type="ECO:0000313" key="3">
    <source>
        <dbReference type="Proteomes" id="UP001454036"/>
    </source>
</evidence>
<keyword evidence="3" id="KW-1185">Reference proteome</keyword>
<dbReference type="Proteomes" id="UP001454036">
    <property type="component" value="Unassembled WGS sequence"/>
</dbReference>
<protein>
    <submittedName>
        <fullName evidence="2">Uncharacterized protein</fullName>
    </submittedName>
</protein>
<reference evidence="2 3" key="1">
    <citation type="submission" date="2024-01" db="EMBL/GenBank/DDBJ databases">
        <title>The complete chloroplast genome sequence of Lithospermum erythrorhizon: insights into the phylogenetic relationship among Boraginaceae species and the maternal lineages of purple gromwells.</title>
        <authorList>
            <person name="Okada T."/>
            <person name="Watanabe K."/>
        </authorList>
    </citation>
    <scope>NUCLEOTIDE SEQUENCE [LARGE SCALE GENOMIC DNA]</scope>
</reference>
<keyword evidence="1" id="KW-0732">Signal</keyword>
<proteinExistence type="predicted"/>
<accession>A0AAV3Q4G8</accession>
<gene>
    <name evidence="2" type="ORF">LIER_15222</name>
</gene>
<evidence type="ECO:0000256" key="1">
    <source>
        <dbReference type="SAM" id="SignalP"/>
    </source>
</evidence>